<protein>
    <submittedName>
        <fullName evidence="3">Isochorismatase</fullName>
    </submittedName>
</protein>
<dbReference type="PANTHER" id="PTHR43540">
    <property type="entry name" value="PEROXYUREIDOACRYLATE/UREIDOACRYLATE AMIDOHYDROLASE-RELATED"/>
    <property type="match status" value="1"/>
</dbReference>
<dbReference type="Pfam" id="PF00857">
    <property type="entry name" value="Isochorismatase"/>
    <property type="match status" value="1"/>
</dbReference>
<name>A0A0D0KZY3_VARPD</name>
<accession>A0A0D0KZY3</accession>
<dbReference type="Proteomes" id="UP000032067">
    <property type="component" value="Unassembled WGS sequence"/>
</dbReference>
<dbReference type="GO" id="GO:0016787">
    <property type="term" value="F:hydrolase activity"/>
    <property type="evidence" value="ECO:0007669"/>
    <property type="project" value="UniProtKB-KW"/>
</dbReference>
<evidence type="ECO:0000259" key="2">
    <source>
        <dbReference type="Pfam" id="PF00857"/>
    </source>
</evidence>
<feature type="domain" description="Isochorismatase-like" evidence="2">
    <location>
        <begin position="3"/>
        <end position="151"/>
    </location>
</feature>
<evidence type="ECO:0000256" key="1">
    <source>
        <dbReference type="ARBA" id="ARBA00022801"/>
    </source>
</evidence>
<dbReference type="InterPro" id="IPR050272">
    <property type="entry name" value="Isochorismatase-like_hydrls"/>
</dbReference>
<dbReference type="InterPro" id="IPR000868">
    <property type="entry name" value="Isochorismatase-like_dom"/>
</dbReference>
<dbReference type="SUPFAM" id="SSF52499">
    <property type="entry name" value="Isochorismatase-like hydrolases"/>
    <property type="match status" value="1"/>
</dbReference>
<dbReference type="EMBL" id="JXQQ01000030">
    <property type="protein sequence ID" value="KIQ31702.1"/>
    <property type="molecule type" value="Genomic_DNA"/>
</dbReference>
<dbReference type="OrthoDB" id="1157330at2"/>
<evidence type="ECO:0000313" key="4">
    <source>
        <dbReference type="Proteomes" id="UP000032067"/>
    </source>
</evidence>
<evidence type="ECO:0000313" key="3">
    <source>
        <dbReference type="EMBL" id="KIQ31702.1"/>
    </source>
</evidence>
<keyword evidence="1" id="KW-0378">Hydrolase</keyword>
<comment type="caution">
    <text evidence="3">The sequence shown here is derived from an EMBL/GenBank/DDBJ whole genome shotgun (WGS) entry which is preliminary data.</text>
</comment>
<dbReference type="RefSeq" id="WP_042579452.1">
    <property type="nucleotide sequence ID" value="NZ_JXQQ01000030.1"/>
</dbReference>
<proteinExistence type="predicted"/>
<reference evidence="3 4" key="1">
    <citation type="submission" date="2014-12" db="EMBL/GenBank/DDBJ databases">
        <title>16Stimator: statistical estimation of ribosomal gene copy numbers from draft genome assemblies.</title>
        <authorList>
            <person name="Perisin M.A."/>
            <person name="Vetter M."/>
            <person name="Gilbert J.A."/>
            <person name="Bergelson J."/>
        </authorList>
    </citation>
    <scope>NUCLEOTIDE SEQUENCE [LARGE SCALE GENOMIC DNA]</scope>
    <source>
        <strain evidence="3 4">MEDvA23</strain>
    </source>
</reference>
<dbReference type="InterPro" id="IPR036380">
    <property type="entry name" value="Isochorismatase-like_sf"/>
</dbReference>
<organism evidence="3 4">
    <name type="scientific">Variovorax paradoxus</name>
    <dbReference type="NCBI Taxonomy" id="34073"/>
    <lineage>
        <taxon>Bacteria</taxon>
        <taxon>Pseudomonadati</taxon>
        <taxon>Pseudomonadota</taxon>
        <taxon>Betaproteobacteria</taxon>
        <taxon>Burkholderiales</taxon>
        <taxon>Comamonadaceae</taxon>
        <taxon>Variovorax</taxon>
    </lineage>
</organism>
<dbReference type="AlphaFoldDB" id="A0A0D0KZY3"/>
<gene>
    <name evidence="3" type="ORF">RT97_14270</name>
</gene>
<sequence>MKTAVLVIDVQRGLCDDPPRPHEAQDVVQRINALTGRARATGVPVAFIQHEYEVDLEFDSERWQLADALGVDAADTKIRKTTPDSFLRTPLEAWLVGQGVRRVVVCGYSSEFCVDTTTRRAAALGYEVVLAADAHTSHDKPHATGAFIRAHHNATLSGITSFCVRISAIDSARIAFGD</sequence>
<dbReference type="Gene3D" id="3.40.50.850">
    <property type="entry name" value="Isochorismatase-like"/>
    <property type="match status" value="1"/>
</dbReference>